<dbReference type="OrthoDB" id="3223377at2759"/>
<proteinExistence type="predicted"/>
<gene>
    <name evidence="3" type="ORF">CVT25_002026</name>
</gene>
<feature type="transmembrane region" description="Helical" evidence="1">
    <location>
        <begin position="378"/>
        <end position="399"/>
    </location>
</feature>
<feature type="transmembrane region" description="Helical" evidence="1">
    <location>
        <begin position="563"/>
        <end position="587"/>
    </location>
</feature>
<comment type="caution">
    <text evidence="3">The sequence shown here is derived from an EMBL/GenBank/DDBJ whole genome shotgun (WGS) entry which is preliminary data.</text>
</comment>
<feature type="signal peptide" evidence="2">
    <location>
        <begin position="1"/>
        <end position="15"/>
    </location>
</feature>
<feature type="chain" id="PRO_5019013997" evidence="2">
    <location>
        <begin position="16"/>
        <end position="680"/>
    </location>
</feature>
<reference evidence="3 4" key="1">
    <citation type="journal article" date="2018" name="Evol. Lett.">
        <title>Horizontal gene cluster transfer increased hallucinogenic mushroom diversity.</title>
        <authorList>
            <person name="Reynolds H.T."/>
            <person name="Vijayakumar V."/>
            <person name="Gluck-Thaler E."/>
            <person name="Korotkin H.B."/>
            <person name="Matheny P.B."/>
            <person name="Slot J.C."/>
        </authorList>
    </citation>
    <scope>NUCLEOTIDE SEQUENCE [LARGE SCALE GENOMIC DNA]</scope>
    <source>
        <strain evidence="3 4">2631</strain>
    </source>
</reference>
<feature type="transmembrane region" description="Helical" evidence="1">
    <location>
        <begin position="338"/>
        <end position="358"/>
    </location>
</feature>
<evidence type="ECO:0000313" key="4">
    <source>
        <dbReference type="Proteomes" id="UP000283269"/>
    </source>
</evidence>
<feature type="transmembrane region" description="Helical" evidence="1">
    <location>
        <begin position="419"/>
        <end position="439"/>
    </location>
</feature>
<sequence>MAILFTATCLPLRLAGPNSTVEWYTKVSSHNLPSYAIWSITTLKWSKCFSPHSDLYYLAFPNDPLRSKAIVYSVYILELVQTTLIARTLYDEFVFGFLNIDSLDRIGEIRFAVPIAGGIVTFIVQSFYVHRVVQLGNYLGKRRVLAIACAVVFSRLASGMQSDLPSSSVQRAELAISNNATLLTTFLMGAYTIVYLGTLYLYLTRKAQQRFIVLSAITLLYLIGATQFGIQWYLTLFGIDETDSGRETAFIAIFNVPTWIHLLIDITSFCMFIVADGLLIWRCFYVCSRSLRLIIVPVFLLFVETALFLSSIIFIVAIRGQPLDDHQITVINDLQSSGFYISFGTTLTTTVLIAYRIYSVSRDINDSRSRFTHIIEVIIQSALVYSIVVLIAGISGSIPGGDGFPTPTLFSLANYSSSLLVPAAGIAPTIMVARVSLAASIDDPLATRPVNMTMLEFQRYAHSSVNIEPTRIGVVGMNEAPSINSQTLFLGILFNAGGLDVLSVQLCIYYLAFPKDSFRFKTLVYGVYALEVIQTIMLCRTLFSSFVYGFLNENILDQIGDLWFSIPILGGLVSFLVQIFYAYRIILLGRLWENSGVNVIALTVAILACVQMGGGLALGIELKTTALFTRIKSTQIRLAAGIWYAGEAVGDIVIAISMTYIVSSLEFPTNLCEIIGQSWN</sequence>
<dbReference type="PANTHER" id="PTHR40465:SF1">
    <property type="entry name" value="DUF6534 DOMAIN-CONTAINING PROTEIN"/>
    <property type="match status" value="1"/>
</dbReference>
<feature type="transmembrane region" description="Helical" evidence="1">
    <location>
        <begin position="111"/>
        <end position="130"/>
    </location>
</feature>
<evidence type="ECO:0000256" key="1">
    <source>
        <dbReference type="SAM" id="Phobius"/>
    </source>
</evidence>
<feature type="transmembrane region" description="Helical" evidence="1">
    <location>
        <begin position="293"/>
        <end position="318"/>
    </location>
</feature>
<feature type="transmembrane region" description="Helical" evidence="1">
    <location>
        <begin position="211"/>
        <end position="234"/>
    </location>
</feature>
<dbReference type="InParanoid" id="A0A409X079"/>
<feature type="transmembrane region" description="Helical" evidence="1">
    <location>
        <begin position="180"/>
        <end position="204"/>
    </location>
</feature>
<feature type="transmembrane region" description="Helical" evidence="1">
    <location>
        <begin position="259"/>
        <end position="281"/>
    </location>
</feature>
<dbReference type="PANTHER" id="PTHR40465">
    <property type="entry name" value="CHROMOSOME 1, WHOLE GENOME SHOTGUN SEQUENCE"/>
    <property type="match status" value="1"/>
</dbReference>
<keyword evidence="1" id="KW-0472">Membrane</keyword>
<keyword evidence="2" id="KW-0732">Signal</keyword>
<keyword evidence="4" id="KW-1185">Reference proteome</keyword>
<feature type="transmembrane region" description="Helical" evidence="1">
    <location>
        <begin position="532"/>
        <end position="551"/>
    </location>
</feature>
<feature type="transmembrane region" description="Helical" evidence="1">
    <location>
        <begin position="641"/>
        <end position="661"/>
    </location>
</feature>
<dbReference type="AlphaFoldDB" id="A0A409X079"/>
<keyword evidence="1" id="KW-1133">Transmembrane helix</keyword>
<feature type="transmembrane region" description="Helical" evidence="1">
    <location>
        <begin position="599"/>
        <end position="620"/>
    </location>
</feature>
<dbReference type="Proteomes" id="UP000283269">
    <property type="component" value="Unassembled WGS sequence"/>
</dbReference>
<evidence type="ECO:0000313" key="3">
    <source>
        <dbReference type="EMBL" id="PPQ84160.1"/>
    </source>
</evidence>
<evidence type="ECO:0000256" key="2">
    <source>
        <dbReference type="SAM" id="SignalP"/>
    </source>
</evidence>
<keyword evidence="1" id="KW-0812">Transmembrane</keyword>
<accession>A0A409X079</accession>
<dbReference type="EMBL" id="NHYD01002923">
    <property type="protein sequence ID" value="PPQ84160.1"/>
    <property type="molecule type" value="Genomic_DNA"/>
</dbReference>
<feature type="transmembrane region" description="Helical" evidence="1">
    <location>
        <begin position="487"/>
        <end position="512"/>
    </location>
</feature>
<protein>
    <submittedName>
        <fullName evidence="3">Uncharacterized protein</fullName>
    </submittedName>
</protein>
<organism evidence="3 4">
    <name type="scientific">Psilocybe cyanescens</name>
    <dbReference type="NCBI Taxonomy" id="93625"/>
    <lineage>
        <taxon>Eukaryota</taxon>
        <taxon>Fungi</taxon>
        <taxon>Dikarya</taxon>
        <taxon>Basidiomycota</taxon>
        <taxon>Agaricomycotina</taxon>
        <taxon>Agaricomycetes</taxon>
        <taxon>Agaricomycetidae</taxon>
        <taxon>Agaricales</taxon>
        <taxon>Agaricineae</taxon>
        <taxon>Strophariaceae</taxon>
        <taxon>Psilocybe</taxon>
    </lineage>
</organism>
<name>A0A409X079_PSICY</name>